<keyword evidence="4" id="KW-1185">Reference proteome</keyword>
<dbReference type="EMBL" id="JAAQOM010000004">
    <property type="protein sequence ID" value="NIA53543.1"/>
    <property type="molecule type" value="Genomic_DNA"/>
</dbReference>
<evidence type="ECO:0000256" key="1">
    <source>
        <dbReference type="ARBA" id="ARBA00022676"/>
    </source>
</evidence>
<evidence type="ECO:0000313" key="4">
    <source>
        <dbReference type="Proteomes" id="UP000716322"/>
    </source>
</evidence>
<dbReference type="Proteomes" id="UP000716322">
    <property type="component" value="Unassembled WGS sequence"/>
</dbReference>
<reference evidence="3 4" key="1">
    <citation type="submission" date="2020-03" db="EMBL/GenBank/DDBJ databases">
        <title>Genome sequence of strain Massilia sp. TW-1.</title>
        <authorList>
            <person name="Chaudhary D.K."/>
        </authorList>
    </citation>
    <scope>NUCLEOTIDE SEQUENCE [LARGE SCALE GENOMIC DNA]</scope>
    <source>
        <strain evidence="3 4">TW-1</strain>
    </source>
</reference>
<dbReference type="PANTHER" id="PTHR30160">
    <property type="entry name" value="TETRAACYLDISACCHARIDE 4'-KINASE-RELATED"/>
    <property type="match status" value="1"/>
</dbReference>
<dbReference type="PANTHER" id="PTHR30160:SF15">
    <property type="entry name" value="GLYCOSYLTRANSFERASE HI_0523-RELATED"/>
    <property type="match status" value="1"/>
</dbReference>
<gene>
    <name evidence="3" type="ORF">HAV22_07735</name>
</gene>
<dbReference type="Pfam" id="PF01075">
    <property type="entry name" value="Glyco_transf_9"/>
    <property type="match status" value="1"/>
</dbReference>
<comment type="caution">
    <text evidence="3">The sequence shown here is derived from an EMBL/GenBank/DDBJ whole genome shotgun (WGS) entry which is preliminary data.</text>
</comment>
<organism evidence="3 4">
    <name type="scientific">Telluria antibiotica</name>
    <dbReference type="NCBI Taxonomy" id="2717319"/>
    <lineage>
        <taxon>Bacteria</taxon>
        <taxon>Pseudomonadati</taxon>
        <taxon>Pseudomonadota</taxon>
        <taxon>Betaproteobacteria</taxon>
        <taxon>Burkholderiales</taxon>
        <taxon>Oxalobacteraceae</taxon>
        <taxon>Telluria group</taxon>
        <taxon>Telluria</taxon>
    </lineage>
</organism>
<protein>
    <submittedName>
        <fullName evidence="3">Glycosyltransferase family 9 protein</fullName>
    </submittedName>
</protein>
<dbReference type="SUPFAM" id="SSF53756">
    <property type="entry name" value="UDP-Glycosyltransferase/glycogen phosphorylase"/>
    <property type="match status" value="1"/>
</dbReference>
<evidence type="ECO:0000313" key="3">
    <source>
        <dbReference type="EMBL" id="NIA53543.1"/>
    </source>
</evidence>
<dbReference type="InterPro" id="IPR002201">
    <property type="entry name" value="Glyco_trans_9"/>
</dbReference>
<keyword evidence="1" id="KW-0328">Glycosyltransferase</keyword>
<dbReference type="Gene3D" id="3.40.50.2000">
    <property type="entry name" value="Glycogen Phosphorylase B"/>
    <property type="match status" value="2"/>
</dbReference>
<dbReference type="RefSeq" id="WP_166858219.1">
    <property type="nucleotide sequence ID" value="NZ_JAAQOM010000004.1"/>
</dbReference>
<name>A0ABX0P8D3_9BURK</name>
<accession>A0ABX0P8D3</accession>
<keyword evidence="2" id="KW-0808">Transferase</keyword>
<proteinExistence type="predicted"/>
<evidence type="ECO:0000256" key="2">
    <source>
        <dbReference type="ARBA" id="ARBA00022679"/>
    </source>
</evidence>
<sequence>MKISSEQTLKLDSWDHRARSRTPVNVRQGDAAALDAHHGDRLADAAANTALVDRALLARSDKILFIVHLALGDFTYLQSCFAAFARAFPHLKIHLWVDERRRTNNAADWPHLKKYALYDWLAECPYFDKVYNETYSPALYEASIQEAQQQDYPIVVSLSVLDRHKYAVLARKISPHGFVVGQKKRVRPYDLHKHLIYRKLDAFIPAYTAASHPDHHISDIYAGWFTQLFGITIPPAARYPVLSIPQQWTDYARNQFAAWGFDGPAPKVVFVNAYSKSIERSWPLERVIELIRTMQRDDAWRDAGFIVNVVPEDLARARALFAGHDLAHTHLFSAEDNFFQLPAILGLCKLIVSVETAVMHLANAVHVPVIALMRQKNPEWAPIDKHNSTVITVARRDDWVDKISVDEVMAALAAQAS</sequence>
<dbReference type="InterPro" id="IPR051199">
    <property type="entry name" value="LPS_LOS_Heptosyltrfase"/>
</dbReference>